<dbReference type="InterPro" id="IPR036691">
    <property type="entry name" value="Endo/exonu/phosph_ase_sf"/>
</dbReference>
<organism evidence="1">
    <name type="scientific">Ananas comosus var. bracteatus</name>
    <name type="common">red pineapple</name>
    <dbReference type="NCBI Taxonomy" id="296719"/>
    <lineage>
        <taxon>Eukaryota</taxon>
        <taxon>Viridiplantae</taxon>
        <taxon>Streptophyta</taxon>
        <taxon>Embryophyta</taxon>
        <taxon>Tracheophyta</taxon>
        <taxon>Spermatophyta</taxon>
        <taxon>Magnoliopsida</taxon>
        <taxon>Liliopsida</taxon>
        <taxon>Poales</taxon>
        <taxon>Bromeliaceae</taxon>
        <taxon>Bromelioideae</taxon>
        <taxon>Ananas</taxon>
    </lineage>
</organism>
<proteinExistence type="predicted"/>
<protein>
    <recommendedName>
        <fullName evidence="2">Endonuclease/exonuclease/phosphatase domain-containing protein</fullName>
    </recommendedName>
</protein>
<evidence type="ECO:0008006" key="2">
    <source>
        <dbReference type="Google" id="ProtNLM"/>
    </source>
</evidence>
<reference evidence="1" key="1">
    <citation type="submission" date="2020-07" db="EMBL/GenBank/DDBJ databases">
        <authorList>
            <person name="Lin J."/>
        </authorList>
    </citation>
    <scope>NUCLEOTIDE SEQUENCE</scope>
</reference>
<dbReference type="Gene3D" id="3.60.10.10">
    <property type="entry name" value="Endonuclease/exonuclease/phosphatase"/>
    <property type="match status" value="1"/>
</dbReference>
<gene>
    <name evidence="1" type="ORF">CB5_LOCUS4902</name>
</gene>
<dbReference type="AlphaFoldDB" id="A0A6V7NSW5"/>
<dbReference type="PANTHER" id="PTHR33710">
    <property type="entry name" value="BNAC02G09200D PROTEIN"/>
    <property type="match status" value="1"/>
</dbReference>
<dbReference type="PANTHER" id="PTHR33710:SF71">
    <property type="entry name" value="ENDONUCLEASE_EXONUCLEASE_PHOSPHATASE DOMAIN-CONTAINING PROTEIN"/>
    <property type="match status" value="1"/>
</dbReference>
<dbReference type="SUPFAM" id="SSF56219">
    <property type="entry name" value="DNase I-like"/>
    <property type="match status" value="1"/>
</dbReference>
<sequence>MESGPSSSRSSFSRAFLPSRSPPPGLPPLSACVALVEVLGPADGNAKTALSTGLAARKLDVSFFRANVRCQDVHSIPEFIFLTVDDRRFRILVEIESWEDANPIFLSEDMDKRLGLETSEAQDWFIRLTGFSSIPGQGSLDGPSDFREGFRSAGRRIRPPLTMLQRKVDRQLFLIKNVYGPTGSISKVNFFQELRNIGRHPGSLWVALGDFNVLLSLNDKNGLPSNTSDILAFREVISDVGLINLPIMNKSYTWSNGRRSPTLERLDRALISQDWLLRFPRSTLKALLRPRSDHTPLVLSVFTFVPTPSIFRFESFWLRYPTASEIVTSAWNSDVSTVEPVNRFSA</sequence>
<evidence type="ECO:0000313" key="1">
    <source>
        <dbReference type="EMBL" id="CAD1821691.1"/>
    </source>
</evidence>
<name>A0A6V7NSW5_ANACO</name>
<dbReference type="EMBL" id="LR862141">
    <property type="protein sequence ID" value="CAD1821691.1"/>
    <property type="molecule type" value="Genomic_DNA"/>
</dbReference>
<accession>A0A6V7NSW5</accession>